<sequence length="265" mass="29756">MSEARTAAEIIRKILEQSPLQAGLQRGRALLLWPQVVGPILSEMSQAERLEDGVLFVRVPDSVVAHQLAYLREEFLRRYQERLPGVVREVRFQVGAVFKQTQAENPPPPSIAPAEEAGLQALAERVPPALRQAVLRTGRAVLQRQKASPHPPCPVCGAASPEQPCAACQRLLAQPYVQREAGRLACFPLRPRLEGEPLEAARYLAQQRLLAQLQELLPEVVRNPELIAILQDTARRYLQLRTGQREVRPYRHLLPERVASLLKEI</sequence>
<evidence type="ECO:0000313" key="1">
    <source>
        <dbReference type="EMBL" id="RIH88593.1"/>
    </source>
</evidence>
<gene>
    <name evidence="1" type="ORF">Mlute_00554</name>
</gene>
<dbReference type="Pfam" id="PF05258">
    <property type="entry name" value="DciA"/>
    <property type="match status" value="1"/>
</dbReference>
<evidence type="ECO:0000313" key="2">
    <source>
        <dbReference type="Proteomes" id="UP000265800"/>
    </source>
</evidence>
<organism evidence="1 2">
    <name type="scientific">Meiothermus luteus</name>
    <dbReference type="NCBI Taxonomy" id="2026184"/>
    <lineage>
        <taxon>Bacteria</taxon>
        <taxon>Thermotogati</taxon>
        <taxon>Deinococcota</taxon>
        <taxon>Deinococci</taxon>
        <taxon>Thermales</taxon>
        <taxon>Thermaceae</taxon>
        <taxon>Meiothermus</taxon>
    </lineage>
</organism>
<protein>
    <recommendedName>
        <fullName evidence="3">DUF721 domain-containing protein</fullName>
    </recommendedName>
</protein>
<dbReference type="OrthoDB" id="30844at2"/>
<dbReference type="RefSeq" id="WP_119359233.1">
    <property type="nucleotide sequence ID" value="NZ_QWKZ01000011.1"/>
</dbReference>
<keyword evidence="2" id="KW-1185">Reference proteome</keyword>
<dbReference type="EMBL" id="QWKZ01000011">
    <property type="protein sequence ID" value="RIH88593.1"/>
    <property type="molecule type" value="Genomic_DNA"/>
</dbReference>
<dbReference type="AlphaFoldDB" id="A0A399EXX9"/>
<dbReference type="Proteomes" id="UP000265800">
    <property type="component" value="Unassembled WGS sequence"/>
</dbReference>
<proteinExistence type="predicted"/>
<dbReference type="InterPro" id="IPR007922">
    <property type="entry name" value="DciA-like"/>
</dbReference>
<evidence type="ECO:0008006" key="3">
    <source>
        <dbReference type="Google" id="ProtNLM"/>
    </source>
</evidence>
<accession>A0A399EXX9</accession>
<name>A0A399EXX9_9DEIN</name>
<comment type="caution">
    <text evidence="1">The sequence shown here is derived from an EMBL/GenBank/DDBJ whole genome shotgun (WGS) entry which is preliminary data.</text>
</comment>
<dbReference type="PANTHER" id="PTHR36456:SF1">
    <property type="entry name" value="UPF0232 PROTEIN SCO3875"/>
    <property type="match status" value="1"/>
</dbReference>
<dbReference type="PANTHER" id="PTHR36456">
    <property type="entry name" value="UPF0232 PROTEIN SCO3875"/>
    <property type="match status" value="1"/>
</dbReference>
<reference evidence="1 2" key="1">
    <citation type="submission" date="2018-08" db="EMBL/GenBank/DDBJ databases">
        <title>Meiothermus luteus KCTC 52599 genome sequencing project.</title>
        <authorList>
            <person name="Da Costa M.S."/>
            <person name="Albuquerque L."/>
            <person name="Raposo P."/>
            <person name="Froufe H.J.C."/>
            <person name="Barroso C.S."/>
            <person name="Egas C."/>
        </authorList>
    </citation>
    <scope>NUCLEOTIDE SEQUENCE [LARGE SCALE GENOMIC DNA]</scope>
    <source>
        <strain evidence="1 2">KCTC 52599</strain>
    </source>
</reference>